<organism evidence="1 2">
    <name type="scientific">phage Lak_Megaphage_RVC_JS4_GC31</name>
    <dbReference type="NCBI Taxonomy" id="3109228"/>
    <lineage>
        <taxon>Viruses</taxon>
        <taxon>Duplodnaviria</taxon>
        <taxon>Heunggongvirae</taxon>
        <taxon>Uroviricota</taxon>
        <taxon>Caudoviricetes</taxon>
        <taxon>Caudoviricetes code 15 clade</taxon>
    </lineage>
</organism>
<dbReference type="EMBL" id="OR769222">
    <property type="protein sequence ID" value="WQJ52899.1"/>
    <property type="molecule type" value="Genomic_DNA"/>
</dbReference>
<name>A0ABZ0Z134_9CAUD</name>
<sequence>MVTWNDVKDFTGQVIETNHGNKSSVNSSMNRYVRADQSLWVNRNVCEAITAKYASEQRLKLFKDKEKAVTHWFSNGKTVCLKVRRNVYNKNGNFTFSPDDLNSDYIVIYSYDGLTKTGHWFICKTKHVQHVTLKYNTNGGYWICNENNIISNAEHSIIINFSKNEIFQKKVHQNIDFLKKFRYIL</sequence>
<proteinExistence type="predicted"/>
<reference evidence="1 2" key="1">
    <citation type="submission" date="2023-11" db="EMBL/GenBank/DDBJ databases">
        <authorList>
            <person name="Cook R."/>
            <person name="Crisci M."/>
            <person name="Pye H."/>
            <person name="Adriaenssens E."/>
            <person name="Santini J."/>
        </authorList>
    </citation>
    <scope>NUCLEOTIDE SEQUENCE [LARGE SCALE GENOMIC DNA]</scope>
    <source>
        <strain evidence="1">Lak_Megaphage_RVC_JS4_GC31</strain>
    </source>
</reference>
<dbReference type="Proteomes" id="UP001349343">
    <property type="component" value="Segment"/>
</dbReference>
<keyword evidence="2" id="KW-1185">Reference proteome</keyword>
<evidence type="ECO:0000313" key="1">
    <source>
        <dbReference type="EMBL" id="WQJ52899.1"/>
    </source>
</evidence>
<accession>A0ABZ0Z134</accession>
<protein>
    <submittedName>
        <fullName evidence="1">Uncharacterized protein</fullName>
    </submittedName>
</protein>
<evidence type="ECO:0000313" key="2">
    <source>
        <dbReference type="Proteomes" id="UP001349343"/>
    </source>
</evidence>